<keyword evidence="6 11" id="KW-1133">Transmembrane helix</keyword>
<keyword evidence="3 11" id="KW-0812">Transmembrane</keyword>
<dbReference type="PROSITE" id="PS50929">
    <property type="entry name" value="ABC_TM1F"/>
    <property type="match status" value="1"/>
</dbReference>
<evidence type="ECO:0000256" key="6">
    <source>
        <dbReference type="ARBA" id="ARBA00022989"/>
    </source>
</evidence>
<evidence type="ECO:0000256" key="3">
    <source>
        <dbReference type="ARBA" id="ARBA00022692"/>
    </source>
</evidence>
<dbReference type="PROSITE" id="PS50893">
    <property type="entry name" value="ABC_TRANSPORTER_2"/>
    <property type="match status" value="1"/>
</dbReference>
<feature type="transmembrane region" description="Helical" evidence="11">
    <location>
        <begin position="178"/>
        <end position="197"/>
    </location>
</feature>
<dbReference type="GO" id="GO:0015421">
    <property type="term" value="F:ABC-type oligopeptide transporter activity"/>
    <property type="evidence" value="ECO:0007669"/>
    <property type="project" value="TreeGrafter"/>
</dbReference>
<dbReference type="CDD" id="cd03251">
    <property type="entry name" value="ABCC_MsbA"/>
    <property type="match status" value="1"/>
</dbReference>
<feature type="transmembrane region" description="Helical" evidence="11">
    <location>
        <begin position="32"/>
        <end position="51"/>
    </location>
</feature>
<dbReference type="InterPro" id="IPR003593">
    <property type="entry name" value="AAA+_ATPase"/>
</dbReference>
<evidence type="ECO:0000256" key="11">
    <source>
        <dbReference type="SAM" id="Phobius"/>
    </source>
</evidence>
<evidence type="ECO:0000256" key="8">
    <source>
        <dbReference type="ARBA" id="ARBA00055053"/>
    </source>
</evidence>
<proteinExistence type="inferred from homology"/>
<dbReference type="Gene3D" id="1.20.1560.10">
    <property type="entry name" value="ABC transporter type 1, transmembrane domain"/>
    <property type="match status" value="1"/>
</dbReference>
<feature type="domain" description="ABC transmembrane type-1" evidence="13">
    <location>
        <begin position="39"/>
        <end position="319"/>
    </location>
</feature>
<dbReference type="InterPro" id="IPR036640">
    <property type="entry name" value="ABC1_TM_sf"/>
</dbReference>
<evidence type="ECO:0000256" key="10">
    <source>
        <dbReference type="ARBA" id="ARBA00071747"/>
    </source>
</evidence>
<dbReference type="RefSeq" id="WP_064347652.1">
    <property type="nucleotide sequence ID" value="NZ_KQ956873.1"/>
</dbReference>
<dbReference type="GO" id="GO:0005886">
    <property type="term" value="C:plasma membrane"/>
    <property type="evidence" value="ECO:0007669"/>
    <property type="project" value="UniProtKB-SubCell"/>
</dbReference>
<evidence type="ECO:0000256" key="1">
    <source>
        <dbReference type="ARBA" id="ARBA00004651"/>
    </source>
</evidence>
<dbReference type="Pfam" id="PF00664">
    <property type="entry name" value="ABC_membrane"/>
    <property type="match status" value="1"/>
</dbReference>
<gene>
    <name evidence="14" type="ORF">HMPREF3208_01289</name>
</gene>
<dbReference type="Gene3D" id="3.40.50.300">
    <property type="entry name" value="P-loop containing nucleotide triphosphate hydrolases"/>
    <property type="match status" value="1"/>
</dbReference>
<dbReference type="Proteomes" id="UP000070687">
    <property type="component" value="Unassembled WGS sequence"/>
</dbReference>
<sequence>MAQRNTFREDESQEERINVRELLRVRKYMKPYFWQLVRIVLVVIGASLIMTAMPMITKMLIDEVLPHKNVAYLYVIIAVFAVLIVFYELGLAYRTLAITRLGQLMIKDMRRDVFTHVQSLSFDYFDSRPHGKILIRIVNYINTLSDTLSSGLINVFSDLFVLIITMIAMFIIDWRMALWSLVLFPVFLIWTRTLQILQRKASRKLSNKQSNLNAYLHESIAGVKTTQTFAREAEQYATFQEQQADVRSAWMRNVSVQLLLWPGAFIIESAAIALLYYVGVMNIGNINVTTGTLIAFVWYSSTFWEPVVNIGNFYTQLVTCSVYLERIFETLKIKPNITDKPNASELPPIQGKVDINDVVFRYEESGRPILNLVDLHVKPGQTVALVGPTGAGKTTLVNLLSRFYDVSEGSITIDGNDVRSVTLSSLRKQMGVMLQDTFIFSGTVRENIRYGKLNATDEEIEAAARVVHAHEFIEGLQNGYDTEIEERGSTLSAGQRQLISFARVLLANPRILILDEATSNIDTRTEEALQAGLAQLLKNRTSFVIAHRLSTIERADIICVIDHGQIVECGTHAKLMAAKGAYYRLVESQYAAIRQTIV</sequence>
<evidence type="ECO:0000259" key="13">
    <source>
        <dbReference type="PROSITE" id="PS50929"/>
    </source>
</evidence>
<feature type="transmembrane region" description="Helical" evidence="11">
    <location>
        <begin position="71"/>
        <end position="93"/>
    </location>
</feature>
<dbReference type="AlphaFoldDB" id="A0A133NRS2"/>
<dbReference type="SUPFAM" id="SSF90123">
    <property type="entry name" value="ABC transporter transmembrane region"/>
    <property type="match status" value="1"/>
</dbReference>
<dbReference type="GO" id="GO:0016887">
    <property type="term" value="F:ATP hydrolysis activity"/>
    <property type="evidence" value="ECO:0007669"/>
    <property type="project" value="InterPro"/>
</dbReference>
<dbReference type="Pfam" id="PF00005">
    <property type="entry name" value="ABC_tran"/>
    <property type="match status" value="1"/>
</dbReference>
<dbReference type="InterPro" id="IPR011527">
    <property type="entry name" value="ABC1_TM_dom"/>
</dbReference>
<dbReference type="InterPro" id="IPR003439">
    <property type="entry name" value="ABC_transporter-like_ATP-bd"/>
</dbReference>
<protein>
    <recommendedName>
        <fullName evidence="10">Fatty acid ABC transporter ATP-binding/permease protein</fullName>
    </recommendedName>
</protein>
<keyword evidence="5 14" id="KW-0067">ATP-binding</keyword>
<dbReference type="PATRIC" id="fig|2702.100.peg.1274"/>
<evidence type="ECO:0000313" key="15">
    <source>
        <dbReference type="Proteomes" id="UP000070687"/>
    </source>
</evidence>
<evidence type="ECO:0000256" key="4">
    <source>
        <dbReference type="ARBA" id="ARBA00022741"/>
    </source>
</evidence>
<dbReference type="InterPro" id="IPR039421">
    <property type="entry name" value="Type_1_exporter"/>
</dbReference>
<organism evidence="14 15">
    <name type="scientific">Gardnerella vaginalis</name>
    <dbReference type="NCBI Taxonomy" id="2702"/>
    <lineage>
        <taxon>Bacteria</taxon>
        <taxon>Bacillati</taxon>
        <taxon>Actinomycetota</taxon>
        <taxon>Actinomycetes</taxon>
        <taxon>Bifidobacteriales</taxon>
        <taxon>Bifidobacteriaceae</taxon>
        <taxon>Gardnerella</taxon>
    </lineage>
</organism>
<dbReference type="PROSITE" id="PS00211">
    <property type="entry name" value="ABC_TRANSPORTER_1"/>
    <property type="match status" value="1"/>
</dbReference>
<evidence type="ECO:0000256" key="7">
    <source>
        <dbReference type="ARBA" id="ARBA00023136"/>
    </source>
</evidence>
<dbReference type="EMBL" id="LRQB01000084">
    <property type="protein sequence ID" value="KXA18971.1"/>
    <property type="molecule type" value="Genomic_DNA"/>
</dbReference>
<accession>A0A133NRS2</accession>
<comment type="similarity">
    <text evidence="9">Belongs to the ABC transporter superfamily. Lipid exporter (TC 3.A.1.106) family.</text>
</comment>
<dbReference type="FunFam" id="3.40.50.300:FF:000287">
    <property type="entry name" value="Multidrug ABC transporter ATP-binding protein"/>
    <property type="match status" value="1"/>
</dbReference>
<dbReference type="InterPro" id="IPR017871">
    <property type="entry name" value="ABC_transporter-like_CS"/>
</dbReference>
<dbReference type="SUPFAM" id="SSF52540">
    <property type="entry name" value="P-loop containing nucleoside triphosphate hydrolases"/>
    <property type="match status" value="1"/>
</dbReference>
<keyword evidence="7 11" id="KW-0472">Membrane</keyword>
<dbReference type="PANTHER" id="PTHR43394:SF1">
    <property type="entry name" value="ATP-BINDING CASSETTE SUB-FAMILY B MEMBER 10, MITOCHONDRIAL"/>
    <property type="match status" value="1"/>
</dbReference>
<dbReference type="OrthoDB" id="9806127at2"/>
<reference evidence="14 15" key="1">
    <citation type="submission" date="2016-01" db="EMBL/GenBank/DDBJ databases">
        <authorList>
            <person name="Oliw E.H."/>
        </authorList>
    </citation>
    <scope>NUCLEOTIDE SEQUENCE [LARGE SCALE GENOMIC DNA]</scope>
    <source>
        <strain evidence="14 15">PSS_7772B</strain>
    </source>
</reference>
<dbReference type="GO" id="GO:0005524">
    <property type="term" value="F:ATP binding"/>
    <property type="evidence" value="ECO:0007669"/>
    <property type="project" value="UniProtKB-KW"/>
</dbReference>
<dbReference type="PANTHER" id="PTHR43394">
    <property type="entry name" value="ATP-DEPENDENT PERMEASE MDL1, MITOCHONDRIAL"/>
    <property type="match status" value="1"/>
</dbReference>
<comment type="caution">
    <text evidence="14">The sequence shown here is derived from an EMBL/GenBank/DDBJ whole genome shotgun (WGS) entry which is preliminary data.</text>
</comment>
<comment type="subcellular location">
    <subcellularLocation>
        <location evidence="1">Cell membrane</location>
        <topology evidence="1">Multi-pass membrane protein</topology>
    </subcellularLocation>
</comment>
<dbReference type="InterPro" id="IPR027417">
    <property type="entry name" value="P-loop_NTPase"/>
</dbReference>
<feature type="domain" description="ABC transporter" evidence="12">
    <location>
        <begin position="353"/>
        <end position="588"/>
    </location>
</feature>
<keyword evidence="2" id="KW-0813">Transport</keyword>
<keyword evidence="4" id="KW-0547">Nucleotide-binding</keyword>
<evidence type="ECO:0000256" key="2">
    <source>
        <dbReference type="ARBA" id="ARBA00022448"/>
    </source>
</evidence>
<feature type="transmembrane region" description="Helical" evidence="11">
    <location>
        <begin position="152"/>
        <end position="172"/>
    </location>
</feature>
<dbReference type="SMART" id="SM00382">
    <property type="entry name" value="AAA"/>
    <property type="match status" value="1"/>
</dbReference>
<comment type="function">
    <text evidence="8">ABC transporter involved in fatty acid import. Transmembrane domains (TMD) form a pore in the membrane and the ATP-binding domain (NBD) is responsible for energy generation.</text>
</comment>
<dbReference type="CDD" id="cd18545">
    <property type="entry name" value="ABC_6TM_YknV_like"/>
    <property type="match status" value="1"/>
</dbReference>
<evidence type="ECO:0000259" key="12">
    <source>
        <dbReference type="PROSITE" id="PS50893"/>
    </source>
</evidence>
<evidence type="ECO:0000313" key="14">
    <source>
        <dbReference type="EMBL" id="KXA18971.1"/>
    </source>
</evidence>
<feature type="transmembrane region" description="Helical" evidence="11">
    <location>
        <begin position="258"/>
        <end position="278"/>
    </location>
</feature>
<evidence type="ECO:0000256" key="9">
    <source>
        <dbReference type="ARBA" id="ARBA00061644"/>
    </source>
</evidence>
<name>A0A133NRS2_GARVA</name>
<evidence type="ECO:0000256" key="5">
    <source>
        <dbReference type="ARBA" id="ARBA00022840"/>
    </source>
</evidence>